<dbReference type="OrthoDB" id="8556864at2"/>
<dbReference type="InterPro" id="IPR015424">
    <property type="entry name" value="PyrdxlP-dep_Trfase"/>
</dbReference>
<gene>
    <name evidence="1" type="ORF">JN10_1815</name>
</gene>
<comment type="caution">
    <text evidence="1">The sequence shown here is derived from an EMBL/GenBank/DDBJ whole genome shotgun (WGS) entry which is preliminary data.</text>
</comment>
<proteinExistence type="predicted"/>
<organism evidence="1 2">
    <name type="scientific">Altererythrobacter ishigakiensis</name>
    <dbReference type="NCBI Taxonomy" id="476157"/>
    <lineage>
        <taxon>Bacteria</taxon>
        <taxon>Pseudomonadati</taxon>
        <taxon>Pseudomonadota</taxon>
        <taxon>Alphaproteobacteria</taxon>
        <taxon>Sphingomonadales</taxon>
        <taxon>Erythrobacteraceae</taxon>
        <taxon>Altererythrobacter</taxon>
    </lineage>
</organism>
<evidence type="ECO:0008006" key="3">
    <source>
        <dbReference type="Google" id="ProtNLM"/>
    </source>
</evidence>
<dbReference type="RefSeq" id="WP_067599443.1">
    <property type="nucleotide sequence ID" value="NZ_CP015963.1"/>
</dbReference>
<evidence type="ECO:0000313" key="2">
    <source>
        <dbReference type="Proteomes" id="UP000320547"/>
    </source>
</evidence>
<evidence type="ECO:0000313" key="1">
    <source>
        <dbReference type="EMBL" id="TWJ10156.1"/>
    </source>
</evidence>
<protein>
    <recommendedName>
        <fullName evidence="3">Selenocysteine lyase/cysteine desulfurase</fullName>
    </recommendedName>
</protein>
<sequence length="501" mass="54211">MGHNGIKTPDILHDIADDELTSELISLLSSGGDARITLNPETGLNKYYSAPYPRQTLAYASSTANDLSPEAFGHLRDLLTAGLPDYAVHLDRLRTRIRATYQLGEDVDIIFAPSGTDLEYVALAAMIGKASGGIHNILLGADEVGSGCIYSAHGCFFAEETALGIATEKGRPVAGFGDVSMADVLVRCTAGEARCSETISQAIEQEIVLAQASDKHALVHVVHGSKTGLILPELSEIDALKAKFGDDVSFVVDACQARITIPALHEYLVRGAMVFLTGSKFMGGAPFNGWAIAPRDIVEGAATLPSGLNKVFRRAEFSKGWAGQNTLSKGENPGLALRYEASIFELERFQNLEVERIAQVLDSFETAVIGKLVEPMGIKLVRPYAQGQENELREHPIEMRTLETLDVSSLEIARTFDDAQAVHRKLALSGVRLGQPVKCVRRNDAWGGTLRIGLSMPQLTRLCALPVREVEEALQQDMQLIAESIAKVADEENHPTQHIAC</sequence>
<dbReference type="STRING" id="476157.GCA_001663155_01541"/>
<dbReference type="Proteomes" id="UP000320547">
    <property type="component" value="Unassembled WGS sequence"/>
</dbReference>
<dbReference type="EMBL" id="VLLK01000001">
    <property type="protein sequence ID" value="TWJ10156.1"/>
    <property type="molecule type" value="Genomic_DNA"/>
</dbReference>
<reference evidence="1 2" key="1">
    <citation type="submission" date="2019-07" db="EMBL/GenBank/DDBJ databases">
        <title>Genomic Encyclopedia of Archaeal and Bacterial Type Strains, Phase II (KMG-II): from individual species to whole genera.</title>
        <authorList>
            <person name="Goeker M."/>
        </authorList>
    </citation>
    <scope>NUCLEOTIDE SEQUENCE [LARGE SCALE GENOMIC DNA]</scope>
    <source>
        <strain evidence="1 2">ATCC BAA-2084</strain>
    </source>
</reference>
<keyword evidence="2" id="KW-1185">Reference proteome</keyword>
<name>A0A562UX35_9SPHN</name>
<dbReference type="Gene3D" id="3.40.640.10">
    <property type="entry name" value="Type I PLP-dependent aspartate aminotransferase-like (Major domain)"/>
    <property type="match status" value="1"/>
</dbReference>
<dbReference type="SUPFAM" id="SSF53383">
    <property type="entry name" value="PLP-dependent transferases"/>
    <property type="match status" value="1"/>
</dbReference>
<dbReference type="AlphaFoldDB" id="A0A562UX35"/>
<accession>A0A562UX35</accession>
<dbReference type="InterPro" id="IPR015421">
    <property type="entry name" value="PyrdxlP-dep_Trfase_major"/>
</dbReference>